<evidence type="ECO:0000313" key="1">
    <source>
        <dbReference type="EMBL" id="ALP94262.1"/>
    </source>
</evidence>
<dbReference type="InterPro" id="IPR014710">
    <property type="entry name" value="RmlC-like_jellyroll"/>
</dbReference>
<evidence type="ECO:0008006" key="3">
    <source>
        <dbReference type="Google" id="ProtNLM"/>
    </source>
</evidence>
<accession>A0A0S2W4G9</accession>
<proteinExistence type="predicted"/>
<protein>
    <recommendedName>
        <fullName evidence="3">Cupin domain-containing protein</fullName>
    </recommendedName>
</protein>
<reference evidence="1 2" key="1">
    <citation type="journal article" date="2015" name="Nat. Commun.">
        <title>Production of butyrate from lysine and the Amadori product fructoselysine by a human gut commensal.</title>
        <authorList>
            <person name="Bui T.P."/>
            <person name="Ritari J."/>
            <person name="Boeren S."/>
            <person name="de Waard P."/>
            <person name="Plugge C.M."/>
            <person name="de Vos W.M."/>
        </authorList>
    </citation>
    <scope>NUCLEOTIDE SEQUENCE [LARGE SCALE GENOMIC DNA]</scope>
    <source>
        <strain evidence="1 2">AF211</strain>
    </source>
</reference>
<reference evidence="2" key="2">
    <citation type="submission" date="2015-04" db="EMBL/GenBank/DDBJ databases">
        <title>A butyrogenic pathway from the amino acid lysine in a human gut commensal.</title>
        <authorList>
            <person name="de Vos W.M."/>
            <person name="Bui N.T.P."/>
            <person name="Plugge C.M."/>
            <person name="Ritari J."/>
        </authorList>
    </citation>
    <scope>NUCLEOTIDE SEQUENCE [LARGE SCALE GENOMIC DNA]</scope>
    <source>
        <strain evidence="2">AF211</strain>
    </source>
</reference>
<evidence type="ECO:0000313" key="2">
    <source>
        <dbReference type="Proteomes" id="UP000064844"/>
    </source>
</evidence>
<gene>
    <name evidence="1" type="ORF">IB211_01871</name>
</gene>
<dbReference type="Proteomes" id="UP000064844">
    <property type="component" value="Chromosome"/>
</dbReference>
<sequence>MSKKADKYIVQTLQEPANISSPTFKAMYERFAKRVLWMDSNVVEGAFQMNTAWYFGVPDLDPVFPEHTHSYDELIGFFGSNPDDPYDLGAKIEVVIDGETHLLTRTTMLFIPKGLPHMPLSIKRIDRPVFHFSIVMNPEYTAGAYQ</sequence>
<keyword evidence="2" id="KW-1185">Reference proteome</keyword>
<dbReference type="EMBL" id="CP011307">
    <property type="protein sequence ID" value="ALP94262.1"/>
    <property type="molecule type" value="Genomic_DNA"/>
</dbReference>
<dbReference type="KEGG" id="ibu:IB211_01871"/>
<organism evidence="1 2">
    <name type="scientific">Intestinimonas butyriciproducens</name>
    <dbReference type="NCBI Taxonomy" id="1297617"/>
    <lineage>
        <taxon>Bacteria</taxon>
        <taxon>Bacillati</taxon>
        <taxon>Bacillota</taxon>
        <taxon>Clostridia</taxon>
        <taxon>Eubacteriales</taxon>
        <taxon>Intestinimonas</taxon>
    </lineage>
</organism>
<dbReference type="AlphaFoldDB" id="A0A0S2W4G9"/>
<name>A0A0S2W4G9_9FIRM</name>
<dbReference type="RefSeq" id="WP_058117838.1">
    <property type="nucleotide sequence ID" value="NZ_CP011307.1"/>
</dbReference>
<dbReference type="Gene3D" id="2.60.120.10">
    <property type="entry name" value="Jelly Rolls"/>
    <property type="match status" value="1"/>
</dbReference>